<dbReference type="STRING" id="1045558.SAMN05216175_10416"/>
<evidence type="ECO:0000313" key="3">
    <source>
        <dbReference type="Proteomes" id="UP000198623"/>
    </source>
</evidence>
<evidence type="ECO:0000256" key="1">
    <source>
        <dbReference type="SAM" id="Coils"/>
    </source>
</evidence>
<proteinExistence type="predicted"/>
<dbReference type="AlphaFoldDB" id="A0A1I2PPY4"/>
<feature type="coiled-coil region" evidence="1">
    <location>
        <begin position="74"/>
        <end position="101"/>
    </location>
</feature>
<name>A0A1I2PPY4_9GAMM</name>
<evidence type="ECO:0000313" key="2">
    <source>
        <dbReference type="EMBL" id="SFG18315.1"/>
    </source>
</evidence>
<dbReference type="RefSeq" id="WP_090726229.1">
    <property type="nucleotide sequence ID" value="NZ_FOOU01000004.1"/>
</dbReference>
<dbReference type="Pfam" id="PF13591">
    <property type="entry name" value="MerR_2"/>
    <property type="match status" value="1"/>
</dbReference>
<sequence length="106" mass="12342">MSDIVLGISLQELCVQEGITETMVIEVVEHGIAEPLAGNDINDWIFELNSVHWMKKAIRLYHDLDIDWVSIAIVIDLLQQKDVLLRENERLKNQLDRFVNHVNDRH</sequence>
<organism evidence="2 3">
    <name type="scientific">Neptunomonas qingdaonensis</name>
    <dbReference type="NCBI Taxonomy" id="1045558"/>
    <lineage>
        <taxon>Bacteria</taxon>
        <taxon>Pseudomonadati</taxon>
        <taxon>Pseudomonadota</taxon>
        <taxon>Gammaproteobacteria</taxon>
        <taxon>Oceanospirillales</taxon>
        <taxon>Oceanospirillaceae</taxon>
        <taxon>Neptunomonas</taxon>
    </lineage>
</organism>
<dbReference type="OrthoDB" id="5567704at2"/>
<protein>
    <submittedName>
        <fullName evidence="2">Chaperone modulatory protein CbpM</fullName>
    </submittedName>
</protein>
<dbReference type="Proteomes" id="UP000198623">
    <property type="component" value="Unassembled WGS sequence"/>
</dbReference>
<dbReference type="Gene3D" id="1.10.1660.10">
    <property type="match status" value="1"/>
</dbReference>
<reference evidence="3" key="1">
    <citation type="submission" date="2016-10" db="EMBL/GenBank/DDBJ databases">
        <authorList>
            <person name="Varghese N."/>
            <person name="Submissions S."/>
        </authorList>
    </citation>
    <scope>NUCLEOTIDE SEQUENCE [LARGE SCALE GENOMIC DNA]</scope>
    <source>
        <strain evidence="3">CGMCC 1.10971</strain>
    </source>
</reference>
<keyword evidence="3" id="KW-1185">Reference proteome</keyword>
<gene>
    <name evidence="2" type="ORF">SAMN05216175_10416</name>
</gene>
<keyword evidence="1" id="KW-0175">Coiled coil</keyword>
<dbReference type="EMBL" id="FOOU01000004">
    <property type="protein sequence ID" value="SFG18315.1"/>
    <property type="molecule type" value="Genomic_DNA"/>
</dbReference>
<accession>A0A1I2PPY4</accession>